<evidence type="ECO:0000313" key="1">
    <source>
        <dbReference type="EMBL" id="ETR74342.1"/>
    </source>
</evidence>
<comment type="caution">
    <text evidence="1">The sequence shown here is derived from an EMBL/GenBank/DDBJ whole genome shotgun (WGS) entry which is preliminary data.</text>
</comment>
<evidence type="ECO:0000313" key="2">
    <source>
        <dbReference type="Proteomes" id="UP000189670"/>
    </source>
</evidence>
<organism evidence="1 2">
    <name type="scientific">Candidatus Magnetoglobus multicellularis str. Araruama</name>
    <dbReference type="NCBI Taxonomy" id="890399"/>
    <lineage>
        <taxon>Bacteria</taxon>
        <taxon>Pseudomonadati</taxon>
        <taxon>Thermodesulfobacteriota</taxon>
        <taxon>Desulfobacteria</taxon>
        <taxon>Desulfobacterales</taxon>
        <taxon>Desulfobacteraceae</taxon>
        <taxon>Candidatus Magnetoglobus</taxon>
    </lineage>
</organism>
<dbReference type="EMBL" id="ATBP01000011">
    <property type="protein sequence ID" value="ETR74342.1"/>
    <property type="molecule type" value="Genomic_DNA"/>
</dbReference>
<dbReference type="AlphaFoldDB" id="A0A1V1PHG2"/>
<gene>
    <name evidence="1" type="ORF">OMM_06389</name>
</gene>
<dbReference type="Proteomes" id="UP000189670">
    <property type="component" value="Unassembled WGS sequence"/>
</dbReference>
<reference evidence="2" key="1">
    <citation type="submission" date="2012-11" db="EMBL/GenBank/DDBJ databases">
        <authorList>
            <person name="Lucero-Rivera Y.E."/>
            <person name="Tovar-Ramirez D."/>
        </authorList>
    </citation>
    <scope>NUCLEOTIDE SEQUENCE [LARGE SCALE GENOMIC DNA]</scope>
    <source>
        <strain evidence="2">Araruama</strain>
    </source>
</reference>
<accession>A0A1V1PHG2</accession>
<sequence length="84" mass="10196">MDLAKNNRNIIPIRLLHLFIQTGETAMHDFFENYFEKIFQNFLAYRHQMEEQFKLYMDLGMDLSEKTKTMIDQINPFQSKKSEE</sequence>
<protein>
    <submittedName>
        <fullName evidence="1">Uncharacterized protein</fullName>
    </submittedName>
</protein>
<proteinExistence type="predicted"/>
<name>A0A1V1PHG2_9BACT</name>